<proteinExistence type="predicted"/>
<sequence>MNKKTIAIVSVLLGILLIGVISASLLTYFGKITGSVEVSAPVFYATDIHIQGDVPTVIYAMSTNEVPDNNTAFNLTDGENIIFATDSLGVESFYPPRFDFNIKAKTNNESGRDLFIEFWTTNENYEYKDKICETKITLTNTINYANKGGSCSDSSELNLNPSDRFAMKISGSGMDSWYSIRIGGPYTPDKTTHMRVTAT</sequence>
<reference evidence="1" key="1">
    <citation type="journal article" date="2015" name="Nature">
        <title>Complex archaea that bridge the gap between prokaryotes and eukaryotes.</title>
        <authorList>
            <person name="Spang A."/>
            <person name="Saw J.H."/>
            <person name="Jorgensen S.L."/>
            <person name="Zaremba-Niedzwiedzka K."/>
            <person name="Martijn J."/>
            <person name="Lind A.E."/>
            <person name="van Eijk R."/>
            <person name="Schleper C."/>
            <person name="Guy L."/>
            <person name="Ettema T.J."/>
        </authorList>
    </citation>
    <scope>NUCLEOTIDE SEQUENCE</scope>
</reference>
<organism evidence="1">
    <name type="scientific">marine sediment metagenome</name>
    <dbReference type="NCBI Taxonomy" id="412755"/>
    <lineage>
        <taxon>unclassified sequences</taxon>
        <taxon>metagenomes</taxon>
        <taxon>ecological metagenomes</taxon>
    </lineage>
</organism>
<dbReference type="EMBL" id="LAZR01020020">
    <property type="protein sequence ID" value="KKL90390.1"/>
    <property type="molecule type" value="Genomic_DNA"/>
</dbReference>
<comment type="caution">
    <text evidence="1">The sequence shown here is derived from an EMBL/GenBank/DDBJ whole genome shotgun (WGS) entry which is preliminary data.</text>
</comment>
<gene>
    <name evidence="1" type="ORF">LCGC14_1905170</name>
</gene>
<name>A0A0F9I9B1_9ZZZZ</name>
<protein>
    <submittedName>
        <fullName evidence="1">Uncharacterized protein</fullName>
    </submittedName>
</protein>
<accession>A0A0F9I9B1</accession>
<evidence type="ECO:0000313" key="1">
    <source>
        <dbReference type="EMBL" id="KKL90390.1"/>
    </source>
</evidence>
<dbReference type="AlphaFoldDB" id="A0A0F9I9B1"/>